<dbReference type="GeneID" id="8861903"/>
<dbReference type="OrthoDB" id="2414723at2759"/>
<dbReference type="Proteomes" id="UP000006671">
    <property type="component" value="Unassembled WGS sequence"/>
</dbReference>
<dbReference type="SMART" id="SM00584">
    <property type="entry name" value="TLDc"/>
    <property type="match status" value="1"/>
</dbReference>
<gene>
    <name evidence="2" type="ORF">NAEGRDRAFT_64242</name>
</gene>
<dbReference type="KEGG" id="ngr:NAEGRDRAFT_64242"/>
<proteinExistence type="predicted"/>
<dbReference type="Gene3D" id="3.30.710.10">
    <property type="entry name" value="Potassium Channel Kv1.1, Chain A"/>
    <property type="match status" value="1"/>
</dbReference>
<sequence>MSTTLSEELLDQLESRIQIAVKQALEEQSPNRYSDDTLVHLNVGGKKFTILKETIIYKIPNINKHQDDQEEYYPDNMFSIMLEGSIPFTTDEKGRIFLDRDPTYFPFILNYLRASGSRNQYVLPEDKLALKRLYLEANYYQLVGLCEHLEEIMPELESLVSIGRASSYRYAPNNECNYASGMKIFIRTKVLTIELCEVLNSFVGVEKDRKWKLLWQGSRDGFDSRSFHSKCDNKGPTVTIIRTSNNCIFGGYTEVSWNSFSGYSRDPNAFLFSLVNVNNIPSKHPIKHHASRYAIQNRLVNGPTFGSGHDIFICNNCDTRPDSMTFPCSYMEGTLTLTNDQQQSSQTVANNASSSTLVGQPLAPFDKNYFAGGKNFIVKEIEVFTLMY</sequence>
<organism evidence="3">
    <name type="scientific">Naegleria gruberi</name>
    <name type="common">Amoeba</name>
    <dbReference type="NCBI Taxonomy" id="5762"/>
    <lineage>
        <taxon>Eukaryota</taxon>
        <taxon>Discoba</taxon>
        <taxon>Heterolobosea</taxon>
        <taxon>Tetramitia</taxon>
        <taxon>Eutetramitia</taxon>
        <taxon>Vahlkampfiidae</taxon>
        <taxon>Naegleria</taxon>
    </lineage>
</organism>
<dbReference type="EMBL" id="GG738853">
    <property type="protein sequence ID" value="EFC47878.1"/>
    <property type="molecule type" value="Genomic_DNA"/>
</dbReference>
<dbReference type="STRING" id="5762.D2V5Y2"/>
<feature type="domain" description="TLDc" evidence="1">
    <location>
        <begin position="185"/>
        <end position="387"/>
    </location>
</feature>
<dbReference type="CDD" id="cd18316">
    <property type="entry name" value="BTB_POZ_KCTD-like"/>
    <property type="match status" value="1"/>
</dbReference>
<dbReference type="PROSITE" id="PS51886">
    <property type="entry name" value="TLDC"/>
    <property type="match status" value="1"/>
</dbReference>
<dbReference type="InterPro" id="IPR000210">
    <property type="entry name" value="BTB/POZ_dom"/>
</dbReference>
<protein>
    <submittedName>
        <fullName evidence="2">Predicted protein</fullName>
    </submittedName>
</protein>
<dbReference type="InParanoid" id="D2V5Y2"/>
<dbReference type="InterPro" id="IPR003131">
    <property type="entry name" value="T1-type_BTB"/>
</dbReference>
<dbReference type="RefSeq" id="XP_002680622.1">
    <property type="nucleotide sequence ID" value="XM_002680576.1"/>
</dbReference>
<dbReference type="InterPro" id="IPR011333">
    <property type="entry name" value="SKP1/BTB/POZ_sf"/>
</dbReference>
<accession>D2V5Y2</accession>
<dbReference type="VEuPathDB" id="AmoebaDB:NAEGRDRAFT_64242"/>
<evidence type="ECO:0000259" key="1">
    <source>
        <dbReference type="PROSITE" id="PS51886"/>
    </source>
</evidence>
<dbReference type="SMART" id="SM00225">
    <property type="entry name" value="BTB"/>
    <property type="match status" value="1"/>
</dbReference>
<dbReference type="eggNOG" id="KOG2714">
    <property type="taxonomic scope" value="Eukaryota"/>
</dbReference>
<dbReference type="AlphaFoldDB" id="D2V5Y2"/>
<evidence type="ECO:0000313" key="2">
    <source>
        <dbReference type="EMBL" id="EFC47878.1"/>
    </source>
</evidence>
<dbReference type="Pfam" id="PF07534">
    <property type="entry name" value="TLD"/>
    <property type="match status" value="1"/>
</dbReference>
<dbReference type="SUPFAM" id="SSF54695">
    <property type="entry name" value="POZ domain"/>
    <property type="match status" value="1"/>
</dbReference>
<evidence type="ECO:0000313" key="3">
    <source>
        <dbReference type="Proteomes" id="UP000006671"/>
    </source>
</evidence>
<dbReference type="PANTHER" id="PTHR14499:SF136">
    <property type="entry name" value="GH08630P"/>
    <property type="match status" value="1"/>
</dbReference>
<dbReference type="Pfam" id="PF02214">
    <property type="entry name" value="BTB_2"/>
    <property type="match status" value="1"/>
</dbReference>
<dbReference type="GO" id="GO:0051260">
    <property type="term" value="P:protein homooligomerization"/>
    <property type="evidence" value="ECO:0007669"/>
    <property type="project" value="InterPro"/>
</dbReference>
<name>D2V5Y2_NAEGR</name>
<dbReference type="PANTHER" id="PTHR14499">
    <property type="entry name" value="POTASSIUM CHANNEL TETRAMERIZATION DOMAIN-CONTAINING"/>
    <property type="match status" value="1"/>
</dbReference>
<keyword evidence="3" id="KW-1185">Reference proteome</keyword>
<dbReference type="OMA" id="VEADFYC"/>
<reference evidence="2 3" key="1">
    <citation type="journal article" date="2010" name="Cell">
        <title>The genome of Naegleria gruberi illuminates early eukaryotic versatility.</title>
        <authorList>
            <person name="Fritz-Laylin L.K."/>
            <person name="Prochnik S.E."/>
            <person name="Ginger M.L."/>
            <person name="Dacks J.B."/>
            <person name="Carpenter M.L."/>
            <person name="Field M.C."/>
            <person name="Kuo A."/>
            <person name="Paredez A."/>
            <person name="Chapman J."/>
            <person name="Pham J."/>
            <person name="Shu S."/>
            <person name="Neupane R."/>
            <person name="Cipriano M."/>
            <person name="Mancuso J."/>
            <person name="Tu H."/>
            <person name="Salamov A."/>
            <person name="Lindquist E."/>
            <person name="Shapiro H."/>
            <person name="Lucas S."/>
            <person name="Grigoriev I.V."/>
            <person name="Cande W.Z."/>
            <person name="Fulton C."/>
            <person name="Rokhsar D.S."/>
            <person name="Dawson S.C."/>
        </authorList>
    </citation>
    <scope>NUCLEOTIDE SEQUENCE [LARGE SCALE GENOMIC DNA]</scope>
    <source>
        <strain evidence="2 3">NEG-M</strain>
    </source>
</reference>
<dbReference type="InterPro" id="IPR006571">
    <property type="entry name" value="TLDc_dom"/>
</dbReference>